<proteinExistence type="predicted"/>
<keyword evidence="7" id="KW-1185">Reference proteome</keyword>
<dbReference type="GO" id="GO:0016020">
    <property type="term" value="C:membrane"/>
    <property type="evidence" value="ECO:0007669"/>
    <property type="project" value="UniProtKB-SubCell"/>
</dbReference>
<reference evidence="6 7" key="2">
    <citation type="journal article" date="2007" name="BMC Biol.">
        <title>A 100%-complete sequence reveals unusually simple genomic features in the hot-spring red alga Cyanidioschyzon merolae.</title>
        <authorList>
            <person name="Nozaki H."/>
            <person name="Takano H."/>
            <person name="Misumi O."/>
            <person name="Terasawa K."/>
            <person name="Matsuzaki M."/>
            <person name="Maruyama S."/>
            <person name="Nishida K."/>
            <person name="Yagisawa F."/>
            <person name="Yoshida Y."/>
            <person name="Fujiwara T."/>
            <person name="Takio S."/>
            <person name="Tamura K."/>
            <person name="Chung S.J."/>
            <person name="Nakamura S."/>
            <person name="Kuroiwa H."/>
            <person name="Tanaka K."/>
            <person name="Sato N."/>
            <person name="Kuroiwa T."/>
        </authorList>
    </citation>
    <scope>NUCLEOTIDE SEQUENCE [LARGE SCALE GENOMIC DNA]</scope>
    <source>
        <strain evidence="6 7">10D</strain>
    </source>
</reference>
<dbReference type="PANTHER" id="PTHR21461">
    <property type="entry name" value="GLYCOSYLTRANSFERASE FAMILY 92 PROTEIN"/>
    <property type="match status" value="1"/>
</dbReference>
<evidence type="ECO:0000256" key="4">
    <source>
        <dbReference type="SAM" id="MobiDB-lite"/>
    </source>
</evidence>
<dbReference type="GeneID" id="16992500"/>
<dbReference type="Pfam" id="PF13704">
    <property type="entry name" value="Glyco_tranf_2_4"/>
    <property type="match status" value="1"/>
</dbReference>
<evidence type="ECO:0000313" key="6">
    <source>
        <dbReference type="EMBL" id="BAM79094.1"/>
    </source>
</evidence>
<dbReference type="AlphaFoldDB" id="M1V6N1"/>
<keyword evidence="2 5" id="KW-0812">Transmembrane</keyword>
<feature type="region of interest" description="Disordered" evidence="4">
    <location>
        <begin position="1"/>
        <end position="22"/>
    </location>
</feature>
<name>M1V6N1_CYAM1</name>
<organism evidence="6 7">
    <name type="scientific">Cyanidioschyzon merolae (strain NIES-3377 / 10D)</name>
    <name type="common">Unicellular red alga</name>
    <dbReference type="NCBI Taxonomy" id="280699"/>
    <lineage>
        <taxon>Eukaryota</taxon>
        <taxon>Rhodophyta</taxon>
        <taxon>Bangiophyceae</taxon>
        <taxon>Cyanidiales</taxon>
        <taxon>Cyanidiaceae</taxon>
        <taxon>Cyanidioschyzon</taxon>
    </lineage>
</organism>
<gene>
    <name evidence="6" type="ORF">CYME_CMC178C</name>
</gene>
<sequence length="475" mass="54003">MEDDGTRQSLLKLGASQRKPSSRTACVASGNASEEFAGSRRRAKVRAKHLIALTFCLLFVGVTAWCELRFALLQYVINGGYPEDTAPVTDKNPRYHIQMSLQRQLGNFCTFLDLYYGRCDGDYDCYAKLLPRRRRVWYRGRLRPVFERPVTVSPLPRGSRLDPAYCLTSNSLMPLSAEQIERVRLARNCPVRPRYLWFVYIVRDEARLLVQNILHHLGQGVEHFLVYDNESSDNLSNALEPFQKLGLVSLYNISGQGVQLRAYDDALSRARRAGVSWLGAIDADEFFISTRAPCIPSVLEKLQREKNATMAALAVNWRFPGRYPKLLNATTFPAESAVFSIGSPNKHVKSIVYAPRTRFFRSPHHARYDPGMKALSVSGEVVEGPFQEPPSAENTALFHFHSKNVNEWIQKRIRGRADVSWAFMKTQPEIFFNDDLVSFFTEWLGYTKATGPKGHPLALALRNHTIALKRAIWGW</sequence>
<dbReference type="GO" id="GO:0005737">
    <property type="term" value="C:cytoplasm"/>
    <property type="evidence" value="ECO:0007669"/>
    <property type="project" value="TreeGrafter"/>
</dbReference>
<accession>M1V6N1</accession>
<comment type="subcellular location">
    <subcellularLocation>
        <location evidence="1">Membrane</location>
        <topology evidence="1">Single-pass membrane protein</topology>
    </subcellularLocation>
</comment>
<feature type="transmembrane region" description="Helical" evidence="5">
    <location>
        <begin position="50"/>
        <end position="72"/>
    </location>
</feature>
<evidence type="ECO:0000256" key="1">
    <source>
        <dbReference type="ARBA" id="ARBA00004167"/>
    </source>
</evidence>
<dbReference type="Gramene" id="CMC178CT">
    <property type="protein sequence ID" value="CMC178CT"/>
    <property type="gene ID" value="CMC178C"/>
</dbReference>
<reference evidence="6 7" key="1">
    <citation type="journal article" date="2004" name="Nature">
        <title>Genome sequence of the ultrasmall unicellular red alga Cyanidioschyzon merolae 10D.</title>
        <authorList>
            <person name="Matsuzaki M."/>
            <person name="Misumi O."/>
            <person name="Shin-i T."/>
            <person name="Maruyama S."/>
            <person name="Takahara M."/>
            <person name="Miyagishima S."/>
            <person name="Mori T."/>
            <person name="Nishida K."/>
            <person name="Yagisawa F."/>
            <person name="Nishida K."/>
            <person name="Yoshida Y."/>
            <person name="Nishimura Y."/>
            <person name="Nakao S."/>
            <person name="Kobayashi T."/>
            <person name="Momoyama Y."/>
            <person name="Higashiyama T."/>
            <person name="Minoda A."/>
            <person name="Sano M."/>
            <person name="Nomoto H."/>
            <person name="Oishi K."/>
            <person name="Hayashi H."/>
            <person name="Ohta F."/>
            <person name="Nishizaka S."/>
            <person name="Haga S."/>
            <person name="Miura S."/>
            <person name="Morishita T."/>
            <person name="Kabeya Y."/>
            <person name="Terasawa K."/>
            <person name="Suzuki Y."/>
            <person name="Ishii Y."/>
            <person name="Asakawa S."/>
            <person name="Takano H."/>
            <person name="Ohta N."/>
            <person name="Kuroiwa H."/>
            <person name="Tanaka K."/>
            <person name="Shimizu N."/>
            <person name="Sugano S."/>
            <person name="Sato N."/>
            <person name="Nozaki H."/>
            <person name="Ogasawara N."/>
            <person name="Kohara Y."/>
            <person name="Kuroiwa T."/>
        </authorList>
    </citation>
    <scope>NUCLEOTIDE SEQUENCE [LARGE SCALE GENOMIC DNA]</scope>
    <source>
        <strain evidence="6 7">10D</strain>
    </source>
</reference>
<keyword evidence="5" id="KW-0472">Membrane</keyword>
<dbReference type="Proteomes" id="UP000007014">
    <property type="component" value="Chromosome 3"/>
</dbReference>
<protein>
    <recommendedName>
        <fullName evidence="8">Glycosyltransferase family 92 protein</fullName>
    </recommendedName>
</protein>
<evidence type="ECO:0000256" key="2">
    <source>
        <dbReference type="ARBA" id="ARBA00022692"/>
    </source>
</evidence>
<evidence type="ECO:0000313" key="7">
    <source>
        <dbReference type="Proteomes" id="UP000007014"/>
    </source>
</evidence>
<keyword evidence="3 5" id="KW-1133">Transmembrane helix</keyword>
<dbReference type="EMBL" id="AP006485">
    <property type="protein sequence ID" value="BAM79094.1"/>
    <property type="molecule type" value="Genomic_DNA"/>
</dbReference>
<dbReference type="GO" id="GO:0016757">
    <property type="term" value="F:glycosyltransferase activity"/>
    <property type="evidence" value="ECO:0007669"/>
    <property type="project" value="TreeGrafter"/>
</dbReference>
<dbReference type="HOGENOM" id="CLU_575373_0_0_1"/>
<evidence type="ECO:0000256" key="5">
    <source>
        <dbReference type="SAM" id="Phobius"/>
    </source>
</evidence>
<evidence type="ECO:0000256" key="3">
    <source>
        <dbReference type="ARBA" id="ARBA00022989"/>
    </source>
</evidence>
<dbReference type="PANTHER" id="PTHR21461:SF69">
    <property type="entry name" value="GLYCOSYLTRANSFERASE FAMILY 92 PROTEIN"/>
    <property type="match status" value="1"/>
</dbReference>
<dbReference type="OrthoDB" id="2526284at2759"/>
<dbReference type="STRING" id="280699.M1V6N1"/>
<dbReference type="RefSeq" id="XP_005535380.1">
    <property type="nucleotide sequence ID" value="XM_005535323.1"/>
</dbReference>
<dbReference type="KEGG" id="cme:CYME_CMC178C"/>
<evidence type="ECO:0008006" key="8">
    <source>
        <dbReference type="Google" id="ProtNLM"/>
    </source>
</evidence>